<name>A0A414TID7_9BACT</name>
<comment type="caution">
    <text evidence="1">The sequence shown here is derived from an EMBL/GenBank/DDBJ whole genome shotgun (WGS) entry which is preliminary data.</text>
</comment>
<evidence type="ECO:0000313" key="2">
    <source>
        <dbReference type="Proteomes" id="UP000286501"/>
    </source>
</evidence>
<organism evidence="1 2">
    <name type="scientific">Segatella copri</name>
    <dbReference type="NCBI Taxonomy" id="165179"/>
    <lineage>
        <taxon>Bacteria</taxon>
        <taxon>Pseudomonadati</taxon>
        <taxon>Bacteroidota</taxon>
        <taxon>Bacteroidia</taxon>
        <taxon>Bacteroidales</taxon>
        <taxon>Prevotellaceae</taxon>
        <taxon>Segatella</taxon>
    </lineage>
</organism>
<accession>A0A414TID7</accession>
<proteinExistence type="predicted"/>
<dbReference type="AlphaFoldDB" id="A0A414TID7"/>
<evidence type="ECO:0000313" key="1">
    <source>
        <dbReference type="EMBL" id="RHG65971.1"/>
    </source>
</evidence>
<reference evidence="1 2" key="1">
    <citation type="submission" date="2018-08" db="EMBL/GenBank/DDBJ databases">
        <title>A genome reference for cultivated species of the human gut microbiota.</title>
        <authorList>
            <person name="Zou Y."/>
            <person name="Xue W."/>
            <person name="Luo G."/>
        </authorList>
    </citation>
    <scope>NUCLEOTIDE SEQUENCE [LARGE SCALE GENOMIC DNA]</scope>
    <source>
        <strain evidence="1 2">AM22-1</strain>
    </source>
</reference>
<protein>
    <submittedName>
        <fullName evidence="1">DUF2442 domain-containing protein</fullName>
    </submittedName>
</protein>
<dbReference type="Proteomes" id="UP000286501">
    <property type="component" value="Unassembled WGS sequence"/>
</dbReference>
<sequence>MAMSKVNFYDIYIHFNDDIMLEPSFSVNYKDESASYNFKKLKFDYAFIPKDQQRLVNYWAHLHQRELMDHYHYIKKVKPLANIENLSKIREIHIKPLDTKDKLGIIFVWYQEDYKLIIWFSNMERKLIDIKKLMLSDEEKFKRFYDIDYYESYKVNPYSITWDTEIKLTAKELYNIAEPLPNNVDFKELDKGILDEIAEEQERLKRENHSFTSDVGSCFWGCLAFPITLPARILWFILRKARIRQIAILIPTQYTLTNNQSVLGSFLYFRKS</sequence>
<dbReference type="EMBL" id="QRIN01000025">
    <property type="protein sequence ID" value="RHG65971.1"/>
    <property type="molecule type" value="Genomic_DNA"/>
</dbReference>
<dbReference type="InterPro" id="IPR036782">
    <property type="entry name" value="NE0471-like_N"/>
</dbReference>
<dbReference type="Pfam" id="PF13711">
    <property type="entry name" value="DUF4160"/>
    <property type="match status" value="1"/>
</dbReference>
<dbReference type="Pfam" id="PF10387">
    <property type="entry name" value="DUF2442"/>
    <property type="match status" value="1"/>
</dbReference>
<gene>
    <name evidence="1" type="ORF">DW250_07355</name>
</gene>
<dbReference type="Gene3D" id="3.30.2020.10">
    <property type="entry name" value="NE0471-like N-terminal domain"/>
    <property type="match status" value="1"/>
</dbReference>
<dbReference type="SUPFAM" id="SSF143880">
    <property type="entry name" value="NE0471 N-terminal domain-like"/>
    <property type="match status" value="1"/>
</dbReference>
<dbReference type="RefSeq" id="WP_118200807.1">
    <property type="nucleotide sequence ID" value="NZ_QRIE01000024.1"/>
</dbReference>
<dbReference type="InterPro" id="IPR018841">
    <property type="entry name" value="DUF2442"/>
</dbReference>
<dbReference type="InterPro" id="IPR025427">
    <property type="entry name" value="DUF4160"/>
</dbReference>